<accession>A0A1X7P2Q9</accession>
<dbReference type="SUPFAM" id="SSF55785">
    <property type="entry name" value="PYP-like sensor domain (PAS domain)"/>
    <property type="match status" value="2"/>
</dbReference>
<dbReference type="CDD" id="cd01949">
    <property type="entry name" value="GGDEF"/>
    <property type="match status" value="1"/>
</dbReference>
<dbReference type="Proteomes" id="UP000193083">
    <property type="component" value="Unassembled WGS sequence"/>
</dbReference>
<dbReference type="Gene3D" id="3.30.450.20">
    <property type="entry name" value="PAS domain"/>
    <property type="match status" value="2"/>
</dbReference>
<dbReference type="PANTHER" id="PTHR44757">
    <property type="entry name" value="DIGUANYLATE CYCLASE DGCP"/>
    <property type="match status" value="1"/>
</dbReference>
<keyword evidence="1" id="KW-0812">Transmembrane</keyword>
<sequence>MLDALANLFGLGAGTGWLAMSIPLVIGVLVSTTLTYRRRWIEACYEHQNSRDLIEHLSEGIYRSSIDGQQLSANKALVKLNGYSSEAEMLASVHDIGGEWYVEPGRRDEFRRVLHSQGHVEDFVSEIYRHKTRERIWISESARIVRHNRTGKPLFYEGSVREITETIKRLKLEEHYKKLITQIPGGLFQYRRNADGSFRVLYYSEGFHRLTGIPNAPQAQIPETFTKLIVPEDLDAYYQSLRECHRAFKYWDHEFRIRTPDGVEKWLRASAAPERVGGAIVWHGYACDISPRKRQELEIKELAYFDPLTHLPNRRALLDRLRETLERTRHGARRGALLFIDLDNFKTLNDSEGHDTGDAYLVQVAGRLLSCVEPGDLVARIGGDEFVVCIEDAGATDADASARANHTAEAVLRELAQPHLIGAVEHQASASVGIVVFDGNEPRVDEVLKRADIAMYRAKASGRNAMALFDPSDIADENEQFRLVADLRTALAEDRLCLHFQPQVDQFGRIISAEALLRWTHPELGPVGPDRFIPLAEKSGLIHDLCRMVLSKGVRTLAGWQANPDTAHLRLSINVSPKSFSNPGFVAYVRQLIEEHAVDASRLMLEFTEQMMAENQKVTAERMHALRRLGIRFSLDDFGTGYSSLADLRQMPFDELKIDGSFVADIETRESDRALVRTILAMADTLGLAAVAEHVETAQQETLLRAFGCRMFQGYLYAPPLAADEFLARARVVPSLTPTAEALRLRA</sequence>
<dbReference type="InterPro" id="IPR001610">
    <property type="entry name" value="PAC"/>
</dbReference>
<dbReference type="PROSITE" id="PS50887">
    <property type="entry name" value="GGDEF"/>
    <property type="match status" value="1"/>
</dbReference>
<dbReference type="SMART" id="SM00086">
    <property type="entry name" value="PAC"/>
    <property type="match status" value="2"/>
</dbReference>
<dbReference type="Gene3D" id="3.20.20.450">
    <property type="entry name" value="EAL domain"/>
    <property type="match status" value="1"/>
</dbReference>
<evidence type="ECO:0000313" key="6">
    <source>
        <dbReference type="EMBL" id="SMH44084.1"/>
    </source>
</evidence>
<protein>
    <submittedName>
        <fullName evidence="6">PAS domain S-box-containing protein/diguanylate cyclase (GGDEF) domain-containing protein</fullName>
    </submittedName>
</protein>
<dbReference type="NCBIfam" id="TIGR00254">
    <property type="entry name" value="GGDEF"/>
    <property type="match status" value="1"/>
</dbReference>
<dbReference type="SUPFAM" id="SSF55073">
    <property type="entry name" value="Nucleotide cyclase"/>
    <property type="match status" value="1"/>
</dbReference>
<name>A0A1X7P2Q9_9HYPH</name>
<dbReference type="Pfam" id="PF13426">
    <property type="entry name" value="PAS_9"/>
    <property type="match status" value="1"/>
</dbReference>
<dbReference type="PROSITE" id="PS50113">
    <property type="entry name" value="PAC"/>
    <property type="match status" value="1"/>
</dbReference>
<dbReference type="CDD" id="cd00130">
    <property type="entry name" value="PAS"/>
    <property type="match status" value="2"/>
</dbReference>
<dbReference type="PANTHER" id="PTHR44757:SF2">
    <property type="entry name" value="BIOFILM ARCHITECTURE MAINTENANCE PROTEIN MBAA"/>
    <property type="match status" value="1"/>
</dbReference>
<dbReference type="InterPro" id="IPR013655">
    <property type="entry name" value="PAS_fold_3"/>
</dbReference>
<evidence type="ECO:0000259" key="5">
    <source>
        <dbReference type="PROSITE" id="PS50887"/>
    </source>
</evidence>
<dbReference type="PROSITE" id="PS50112">
    <property type="entry name" value="PAS"/>
    <property type="match status" value="1"/>
</dbReference>
<keyword evidence="1" id="KW-0472">Membrane</keyword>
<feature type="transmembrane region" description="Helical" evidence="1">
    <location>
        <begin position="6"/>
        <end position="30"/>
    </location>
</feature>
<dbReference type="PROSITE" id="PS50883">
    <property type="entry name" value="EAL"/>
    <property type="match status" value="1"/>
</dbReference>
<feature type="domain" description="PAS" evidence="2">
    <location>
        <begin position="46"/>
        <end position="86"/>
    </location>
</feature>
<dbReference type="Pfam" id="PF08447">
    <property type="entry name" value="PAS_3"/>
    <property type="match status" value="1"/>
</dbReference>
<gene>
    <name evidence="6" type="ORF">SAMN02982922_3014</name>
</gene>
<dbReference type="InterPro" id="IPR029787">
    <property type="entry name" value="Nucleotide_cyclase"/>
</dbReference>
<dbReference type="InterPro" id="IPR052155">
    <property type="entry name" value="Biofilm_reg_signaling"/>
</dbReference>
<evidence type="ECO:0000259" key="4">
    <source>
        <dbReference type="PROSITE" id="PS50883"/>
    </source>
</evidence>
<feature type="domain" description="GGDEF" evidence="5">
    <location>
        <begin position="333"/>
        <end position="471"/>
    </location>
</feature>
<dbReference type="SMART" id="SM00052">
    <property type="entry name" value="EAL"/>
    <property type="match status" value="1"/>
</dbReference>
<dbReference type="Pfam" id="PF00990">
    <property type="entry name" value="GGDEF"/>
    <property type="match status" value="1"/>
</dbReference>
<dbReference type="OrthoDB" id="9814202at2"/>
<dbReference type="SMART" id="SM00091">
    <property type="entry name" value="PAS"/>
    <property type="match status" value="2"/>
</dbReference>
<dbReference type="InterPro" id="IPR000160">
    <property type="entry name" value="GGDEF_dom"/>
</dbReference>
<keyword evidence="1" id="KW-1133">Transmembrane helix</keyword>
<dbReference type="Pfam" id="PF00563">
    <property type="entry name" value="EAL"/>
    <property type="match status" value="1"/>
</dbReference>
<dbReference type="InterPro" id="IPR043128">
    <property type="entry name" value="Rev_trsase/Diguanyl_cyclase"/>
</dbReference>
<feature type="domain" description="EAL" evidence="4">
    <location>
        <begin position="480"/>
        <end position="734"/>
    </location>
</feature>
<dbReference type="EMBL" id="FXBL01000004">
    <property type="protein sequence ID" value="SMH44084.1"/>
    <property type="molecule type" value="Genomic_DNA"/>
</dbReference>
<keyword evidence="7" id="KW-1185">Reference proteome</keyword>
<evidence type="ECO:0000259" key="2">
    <source>
        <dbReference type="PROSITE" id="PS50112"/>
    </source>
</evidence>
<dbReference type="InterPro" id="IPR035919">
    <property type="entry name" value="EAL_sf"/>
</dbReference>
<dbReference type="InterPro" id="IPR001633">
    <property type="entry name" value="EAL_dom"/>
</dbReference>
<proteinExistence type="predicted"/>
<evidence type="ECO:0000256" key="1">
    <source>
        <dbReference type="SAM" id="Phobius"/>
    </source>
</evidence>
<feature type="domain" description="PAC" evidence="3">
    <location>
        <begin position="251"/>
        <end position="301"/>
    </location>
</feature>
<dbReference type="InterPro" id="IPR000700">
    <property type="entry name" value="PAS-assoc_C"/>
</dbReference>
<dbReference type="AlphaFoldDB" id="A0A1X7P2Q9"/>
<dbReference type="Gene3D" id="3.30.70.270">
    <property type="match status" value="1"/>
</dbReference>
<dbReference type="NCBIfam" id="TIGR00229">
    <property type="entry name" value="sensory_box"/>
    <property type="match status" value="1"/>
</dbReference>
<reference evidence="6 7" key="1">
    <citation type="submission" date="2017-04" db="EMBL/GenBank/DDBJ databases">
        <authorList>
            <person name="Afonso C.L."/>
            <person name="Miller P.J."/>
            <person name="Scott M.A."/>
            <person name="Spackman E."/>
            <person name="Goraichik I."/>
            <person name="Dimitrov K.M."/>
            <person name="Suarez D.L."/>
            <person name="Swayne D.E."/>
        </authorList>
    </citation>
    <scope>NUCLEOTIDE SEQUENCE [LARGE SCALE GENOMIC DNA]</scope>
    <source>
        <strain evidence="6 7">B5P</strain>
    </source>
</reference>
<organism evidence="6 7">
    <name type="scientific">Mesorhizobium australicum</name>
    <dbReference type="NCBI Taxonomy" id="536018"/>
    <lineage>
        <taxon>Bacteria</taxon>
        <taxon>Pseudomonadati</taxon>
        <taxon>Pseudomonadota</taxon>
        <taxon>Alphaproteobacteria</taxon>
        <taxon>Hyphomicrobiales</taxon>
        <taxon>Phyllobacteriaceae</taxon>
        <taxon>Mesorhizobium</taxon>
    </lineage>
</organism>
<dbReference type="InterPro" id="IPR000014">
    <property type="entry name" value="PAS"/>
</dbReference>
<dbReference type="InterPro" id="IPR035965">
    <property type="entry name" value="PAS-like_dom_sf"/>
</dbReference>
<dbReference type="SUPFAM" id="SSF141868">
    <property type="entry name" value="EAL domain-like"/>
    <property type="match status" value="1"/>
</dbReference>
<evidence type="ECO:0000313" key="7">
    <source>
        <dbReference type="Proteomes" id="UP000193083"/>
    </source>
</evidence>
<dbReference type="CDD" id="cd01948">
    <property type="entry name" value="EAL"/>
    <property type="match status" value="1"/>
</dbReference>
<evidence type="ECO:0000259" key="3">
    <source>
        <dbReference type="PROSITE" id="PS50113"/>
    </source>
</evidence>
<dbReference type="SMART" id="SM00267">
    <property type="entry name" value="GGDEF"/>
    <property type="match status" value="1"/>
</dbReference>